<dbReference type="Proteomes" id="UP000229497">
    <property type="component" value="Unassembled WGS sequence"/>
</dbReference>
<dbReference type="Gene3D" id="1.10.10.10">
    <property type="entry name" value="Winged helix-like DNA-binding domain superfamily/Winged helix DNA-binding domain"/>
    <property type="match status" value="1"/>
</dbReference>
<evidence type="ECO:0000313" key="3">
    <source>
        <dbReference type="Proteomes" id="UP000229497"/>
    </source>
</evidence>
<dbReference type="PANTHER" id="PTHR34293:SF1">
    <property type="entry name" value="HTH-TYPE TRANSCRIPTIONAL REGULATOR TRMBL2"/>
    <property type="match status" value="1"/>
</dbReference>
<dbReference type="Pfam" id="PF01978">
    <property type="entry name" value="TrmB"/>
    <property type="match status" value="1"/>
</dbReference>
<dbReference type="InterPro" id="IPR036388">
    <property type="entry name" value="WH-like_DNA-bd_sf"/>
</dbReference>
<protein>
    <recommendedName>
        <fullName evidence="1">Transcription regulator TrmB N-terminal domain-containing protein</fullName>
    </recommendedName>
</protein>
<comment type="caution">
    <text evidence="2">The sequence shown here is derived from an EMBL/GenBank/DDBJ whole genome shotgun (WGS) entry which is preliminary data.</text>
</comment>
<name>A0A2H0KJK5_9BACT</name>
<dbReference type="EMBL" id="PCVK01000098">
    <property type="protein sequence ID" value="PIQ71429.1"/>
    <property type="molecule type" value="Genomic_DNA"/>
</dbReference>
<dbReference type="PANTHER" id="PTHR34293">
    <property type="entry name" value="HTH-TYPE TRANSCRIPTIONAL REGULATOR TRMBL2"/>
    <property type="match status" value="1"/>
</dbReference>
<accession>A0A2H0KJK5</accession>
<dbReference type="AlphaFoldDB" id="A0A2H0KJK5"/>
<proteinExistence type="predicted"/>
<sequence>MNMLLRTIGLTQNESAVYLMFLKHKQKTAAEVSRLLHMDKSSCYRAVESLVTQGLLITTPKKRGTTQSAVSPEILKELYHQKLSTLKQKESELDRFVSQLLKQDESKRSTFIKVETGIEAIRNGMDQNLDAAICSSKVIKEFYRLSFPYFQDKDHIKWVNAFAKRRIAAGVSIRQIVDFAGVDTFAPIMKSDKKLLKEIHLMPKEMKGLYGVRISGDITHIISFDKQQNYIDITIKDTYVTLLMNSLFDFMWERSKKYI</sequence>
<dbReference type="InterPro" id="IPR002831">
    <property type="entry name" value="Tscrpt_reg_TrmB_N"/>
</dbReference>
<gene>
    <name evidence="2" type="ORF">COV87_03480</name>
</gene>
<feature type="domain" description="Transcription regulator TrmB N-terminal" evidence="1">
    <location>
        <begin position="5"/>
        <end position="62"/>
    </location>
</feature>
<dbReference type="SUPFAM" id="SSF46785">
    <property type="entry name" value="Winged helix' DNA-binding domain"/>
    <property type="match status" value="1"/>
</dbReference>
<evidence type="ECO:0000259" key="1">
    <source>
        <dbReference type="Pfam" id="PF01978"/>
    </source>
</evidence>
<dbReference type="InterPro" id="IPR036390">
    <property type="entry name" value="WH_DNA-bd_sf"/>
</dbReference>
<dbReference type="InterPro" id="IPR051797">
    <property type="entry name" value="TrmB-like"/>
</dbReference>
<organism evidence="2 3">
    <name type="scientific">Candidatus Roizmanbacteria bacterium CG11_big_fil_rev_8_21_14_0_20_37_16</name>
    <dbReference type="NCBI Taxonomy" id="1974857"/>
    <lineage>
        <taxon>Bacteria</taxon>
        <taxon>Candidatus Roizmaniibacteriota</taxon>
    </lineage>
</organism>
<evidence type="ECO:0000313" key="2">
    <source>
        <dbReference type="EMBL" id="PIQ71429.1"/>
    </source>
</evidence>
<reference evidence="2 3" key="1">
    <citation type="submission" date="2017-09" db="EMBL/GenBank/DDBJ databases">
        <title>Depth-based differentiation of microbial function through sediment-hosted aquifers and enrichment of novel symbionts in the deep terrestrial subsurface.</title>
        <authorList>
            <person name="Probst A.J."/>
            <person name="Ladd B."/>
            <person name="Jarett J.K."/>
            <person name="Geller-Mcgrath D.E."/>
            <person name="Sieber C.M."/>
            <person name="Emerson J.B."/>
            <person name="Anantharaman K."/>
            <person name="Thomas B.C."/>
            <person name="Malmstrom R."/>
            <person name="Stieglmeier M."/>
            <person name="Klingl A."/>
            <person name="Woyke T."/>
            <person name="Ryan C.M."/>
            <person name="Banfield J.F."/>
        </authorList>
    </citation>
    <scope>NUCLEOTIDE SEQUENCE [LARGE SCALE GENOMIC DNA]</scope>
    <source>
        <strain evidence="2">CG11_big_fil_rev_8_21_14_0_20_37_16</strain>
    </source>
</reference>